<feature type="transmembrane region" description="Helical" evidence="2">
    <location>
        <begin position="149"/>
        <end position="167"/>
    </location>
</feature>
<evidence type="ECO:0000313" key="4">
    <source>
        <dbReference type="EMBL" id="TMQ74103.1"/>
    </source>
</evidence>
<feature type="transmembrane region" description="Helical" evidence="2">
    <location>
        <begin position="93"/>
        <end position="115"/>
    </location>
</feature>
<feature type="transmembrane region" description="Helical" evidence="2">
    <location>
        <begin position="124"/>
        <end position="143"/>
    </location>
</feature>
<dbReference type="GO" id="GO:0005886">
    <property type="term" value="C:plasma membrane"/>
    <property type="evidence" value="ECO:0007669"/>
    <property type="project" value="TreeGrafter"/>
</dbReference>
<dbReference type="EMBL" id="VBPB01000014">
    <property type="protein sequence ID" value="TMQ74103.1"/>
    <property type="molecule type" value="Genomic_DNA"/>
</dbReference>
<dbReference type="InterPro" id="IPR000045">
    <property type="entry name" value="Prepilin_IV_endopep_pep"/>
</dbReference>
<organism evidence="4 5">
    <name type="scientific">Eiseniibacteriota bacterium</name>
    <dbReference type="NCBI Taxonomy" id="2212470"/>
    <lineage>
        <taxon>Bacteria</taxon>
        <taxon>Candidatus Eiseniibacteriota</taxon>
    </lineage>
</organism>
<evidence type="ECO:0000256" key="2">
    <source>
        <dbReference type="SAM" id="Phobius"/>
    </source>
</evidence>
<keyword evidence="2" id="KW-1133">Transmembrane helix</keyword>
<evidence type="ECO:0000259" key="3">
    <source>
        <dbReference type="Pfam" id="PF01478"/>
    </source>
</evidence>
<dbReference type="GO" id="GO:0006465">
    <property type="term" value="P:signal peptide processing"/>
    <property type="evidence" value="ECO:0007669"/>
    <property type="project" value="TreeGrafter"/>
</dbReference>
<dbReference type="InterPro" id="IPR050882">
    <property type="entry name" value="Prepilin_peptidase/N-MTase"/>
</dbReference>
<dbReference type="Gene3D" id="1.20.120.1220">
    <property type="match status" value="1"/>
</dbReference>
<evidence type="ECO:0000256" key="1">
    <source>
        <dbReference type="ARBA" id="ARBA00005801"/>
    </source>
</evidence>
<dbReference type="Pfam" id="PF01478">
    <property type="entry name" value="Peptidase_A24"/>
    <property type="match status" value="1"/>
</dbReference>
<accession>A0A538UE10</accession>
<feature type="transmembrane region" description="Helical" evidence="2">
    <location>
        <begin position="54"/>
        <end position="73"/>
    </location>
</feature>
<gene>
    <name evidence="4" type="ORF">E6K81_01265</name>
</gene>
<sequence length="169" mass="17452">MNVPLWVAGPVVVLLALATRADVRTRTIPNRLTFPAMLLGVAMHTALNGTAGLGASLAGLGLAGAVLMPGYLFRWMGAGDVKLMAAVGAWLAWPLALVAVLASLMMGGAISLVVAMRRRMLRRALLGAGLIAQSVISGSGMSAPVTTGVRFPFAVAVFAGSIISFWIRP</sequence>
<dbReference type="PANTHER" id="PTHR30487">
    <property type="entry name" value="TYPE 4 PREPILIN-LIKE PROTEINS LEADER PEPTIDE-PROCESSING ENZYME"/>
    <property type="match status" value="1"/>
</dbReference>
<evidence type="ECO:0000313" key="5">
    <source>
        <dbReference type="Proteomes" id="UP000319771"/>
    </source>
</evidence>
<keyword evidence="2" id="KW-0812">Transmembrane</keyword>
<name>A0A538UE10_UNCEI</name>
<comment type="similarity">
    <text evidence="1">Belongs to the peptidase A24 family.</text>
</comment>
<dbReference type="AlphaFoldDB" id="A0A538UE10"/>
<protein>
    <submittedName>
        <fullName evidence="4">Prepilin peptidase</fullName>
    </submittedName>
</protein>
<dbReference type="PANTHER" id="PTHR30487:SF0">
    <property type="entry name" value="PREPILIN LEADER PEPTIDASE_N-METHYLTRANSFERASE-RELATED"/>
    <property type="match status" value="1"/>
</dbReference>
<proteinExistence type="inferred from homology"/>
<reference evidence="4 5" key="1">
    <citation type="journal article" date="2019" name="Nat. Microbiol.">
        <title>Mediterranean grassland soil C-N compound turnover is dependent on rainfall and depth, and is mediated by genomically divergent microorganisms.</title>
        <authorList>
            <person name="Diamond S."/>
            <person name="Andeer P.F."/>
            <person name="Li Z."/>
            <person name="Crits-Christoph A."/>
            <person name="Burstein D."/>
            <person name="Anantharaman K."/>
            <person name="Lane K.R."/>
            <person name="Thomas B.C."/>
            <person name="Pan C."/>
            <person name="Northen T.R."/>
            <person name="Banfield J.F."/>
        </authorList>
    </citation>
    <scope>NUCLEOTIDE SEQUENCE [LARGE SCALE GENOMIC DNA]</scope>
    <source>
        <strain evidence="4">WS_11</strain>
    </source>
</reference>
<keyword evidence="2" id="KW-0472">Membrane</keyword>
<dbReference type="Proteomes" id="UP000319771">
    <property type="component" value="Unassembled WGS sequence"/>
</dbReference>
<comment type="caution">
    <text evidence="4">The sequence shown here is derived from an EMBL/GenBank/DDBJ whole genome shotgun (WGS) entry which is preliminary data.</text>
</comment>
<feature type="domain" description="Prepilin type IV endopeptidase peptidase" evidence="3">
    <location>
        <begin position="12"/>
        <end position="111"/>
    </location>
</feature>
<dbReference type="GO" id="GO:0004190">
    <property type="term" value="F:aspartic-type endopeptidase activity"/>
    <property type="evidence" value="ECO:0007669"/>
    <property type="project" value="InterPro"/>
</dbReference>